<dbReference type="SMART" id="SM00481">
    <property type="entry name" value="POLIIIAc"/>
    <property type="match status" value="1"/>
</dbReference>
<dbReference type="EMBL" id="CP159485">
    <property type="protein sequence ID" value="XCI29270.1"/>
    <property type="molecule type" value="Genomic_DNA"/>
</dbReference>
<dbReference type="GO" id="GO:0008270">
    <property type="term" value="F:zinc ion binding"/>
    <property type="evidence" value="ECO:0007669"/>
    <property type="project" value="TreeGrafter"/>
</dbReference>
<dbReference type="Pfam" id="PF02811">
    <property type="entry name" value="PHP"/>
    <property type="match status" value="1"/>
</dbReference>
<dbReference type="InterPro" id="IPR003141">
    <property type="entry name" value="Pol/His_phosphatase_N"/>
</dbReference>
<sequence>MRVYADYHTHTYYSHAKGSVEENVKSAIKANLKEIGIAEHGPKTLFVGVSAKRFEKIYREIELLRDKYPEIKILFNIEANLLDYDGNIDVPPSVRSKLDMLLLGFHPNIVPSSKGFGLVFNNLLSRKLGVRKEETRMLNTKSLINAIRKNSIDLITHPGHKIDVDTKELAKACAQTNTALEINCKHGLKVKDFVDIAKTEGVKFILSTDAHHPKEVGEFSKGIKIVNQLNIPNEMILNVEGGN</sequence>
<dbReference type="GO" id="GO:0042578">
    <property type="term" value="F:phosphoric ester hydrolase activity"/>
    <property type="evidence" value="ECO:0007669"/>
    <property type="project" value="TreeGrafter"/>
</dbReference>
<dbReference type="SUPFAM" id="SSF89550">
    <property type="entry name" value="PHP domain-like"/>
    <property type="match status" value="1"/>
</dbReference>
<dbReference type="PANTHER" id="PTHR36928">
    <property type="entry name" value="PHOSPHATASE YCDX-RELATED"/>
    <property type="match status" value="1"/>
</dbReference>
<evidence type="ECO:0000313" key="2">
    <source>
        <dbReference type="EMBL" id="XCI29270.1"/>
    </source>
</evidence>
<dbReference type="InterPro" id="IPR004013">
    <property type="entry name" value="PHP_dom"/>
</dbReference>
<dbReference type="RefSeq" id="WP_353893818.1">
    <property type="nucleotide sequence ID" value="NZ_CP159485.1"/>
</dbReference>
<dbReference type="GO" id="GO:0005829">
    <property type="term" value="C:cytosol"/>
    <property type="evidence" value="ECO:0007669"/>
    <property type="project" value="TreeGrafter"/>
</dbReference>
<dbReference type="Gene3D" id="3.20.20.140">
    <property type="entry name" value="Metal-dependent hydrolases"/>
    <property type="match status" value="1"/>
</dbReference>
<dbReference type="InterPro" id="IPR050243">
    <property type="entry name" value="PHP_phosphatase"/>
</dbReference>
<gene>
    <name evidence="2" type="ORF">PRVXH_000581</name>
</gene>
<reference evidence="2" key="1">
    <citation type="journal article" date="2018" name="Antonie Van Leeuwenhoek">
        <title>Proteinivorax hydrogeniformans sp. nov., an anaerobic, haloalkaliphilic bacterium fermenting proteinaceous compounds with high hydrogen production.</title>
        <authorList>
            <person name="Boltyanskaya Y."/>
            <person name="Detkova E."/>
            <person name="Pimenov N."/>
            <person name="Kevbrin V."/>
        </authorList>
    </citation>
    <scope>NUCLEOTIDE SEQUENCE</scope>
    <source>
        <strain evidence="2">Z-710</strain>
    </source>
</reference>
<dbReference type="AlphaFoldDB" id="A0AAU8HV69"/>
<accession>A0AAU8HV69</accession>
<proteinExistence type="predicted"/>
<dbReference type="PANTHER" id="PTHR36928:SF1">
    <property type="entry name" value="PHOSPHATASE YCDX-RELATED"/>
    <property type="match status" value="1"/>
</dbReference>
<feature type="domain" description="Polymerase/histidinol phosphatase N-terminal" evidence="1">
    <location>
        <begin position="5"/>
        <end position="83"/>
    </location>
</feature>
<dbReference type="InterPro" id="IPR016195">
    <property type="entry name" value="Pol/histidinol_Pase-like"/>
</dbReference>
<organism evidence="2">
    <name type="scientific">Proteinivorax hydrogeniformans</name>
    <dbReference type="NCBI Taxonomy" id="1826727"/>
    <lineage>
        <taxon>Bacteria</taxon>
        <taxon>Bacillati</taxon>
        <taxon>Bacillota</taxon>
        <taxon>Clostridia</taxon>
        <taxon>Eubacteriales</taxon>
        <taxon>Proteinivoracaceae</taxon>
        <taxon>Proteinivorax</taxon>
    </lineage>
</organism>
<name>A0AAU8HV69_9FIRM</name>
<reference evidence="2" key="2">
    <citation type="submission" date="2024-06" db="EMBL/GenBank/DDBJ databases">
        <authorList>
            <person name="Petrova K.O."/>
            <person name="Toshchakov S.V."/>
            <person name="Boltjanskaja Y.V."/>
            <person name="Kevbrin V.V."/>
        </authorList>
    </citation>
    <scope>NUCLEOTIDE SEQUENCE</scope>
    <source>
        <strain evidence="2">Z-710</strain>
    </source>
</reference>
<protein>
    <submittedName>
        <fullName evidence="2">PHP domain-containing protein</fullName>
    </submittedName>
</protein>
<evidence type="ECO:0000259" key="1">
    <source>
        <dbReference type="SMART" id="SM00481"/>
    </source>
</evidence>